<name>A0A915YLL8_9BACT</name>
<proteinExistence type="predicted"/>
<protein>
    <recommendedName>
        <fullName evidence="4">DUF4468 domain-containing protein</fullName>
    </recommendedName>
</protein>
<gene>
    <name evidence="2" type="ORF">AsAng_0058000</name>
</gene>
<dbReference type="AlphaFoldDB" id="A0A915YLL8"/>
<accession>A0A915YLL8</accession>
<evidence type="ECO:0000313" key="3">
    <source>
        <dbReference type="Proteomes" id="UP001060919"/>
    </source>
</evidence>
<dbReference type="KEGG" id="aup:AsAng_0058000"/>
<feature type="signal peptide" evidence="1">
    <location>
        <begin position="1"/>
        <end position="19"/>
    </location>
</feature>
<keyword evidence="3" id="KW-1185">Reference proteome</keyword>
<feature type="chain" id="PRO_5037333261" description="DUF4468 domain-containing protein" evidence="1">
    <location>
        <begin position="20"/>
        <end position="180"/>
    </location>
</feature>
<sequence length="180" mass="21535">MKFIFVFTALLLLQQTIHAQNSDYVIDINDRKIYGTVILNTPAINSSQISFKDQSGVVKKYRPDEIKSWSRGNLIYETKFYALGKRKGFSVFMLRLTPERGKCHLYEYYNTSGDMGYTQTFLEKDKKMTEVDYGRFRKQMAEYFKDNKELSEAISKKKYKKRDLLTIIELYNEWREYLWK</sequence>
<dbReference type="EMBL" id="AP026867">
    <property type="protein sequence ID" value="BDS15018.1"/>
    <property type="molecule type" value="Genomic_DNA"/>
</dbReference>
<evidence type="ECO:0000256" key="1">
    <source>
        <dbReference type="SAM" id="SignalP"/>
    </source>
</evidence>
<evidence type="ECO:0008006" key="4">
    <source>
        <dbReference type="Google" id="ProtNLM"/>
    </source>
</evidence>
<organism evidence="2 3">
    <name type="scientific">Aureispira anguillae</name>
    <dbReference type="NCBI Taxonomy" id="2864201"/>
    <lineage>
        <taxon>Bacteria</taxon>
        <taxon>Pseudomonadati</taxon>
        <taxon>Bacteroidota</taxon>
        <taxon>Saprospiria</taxon>
        <taxon>Saprospirales</taxon>
        <taxon>Saprospiraceae</taxon>
        <taxon>Aureispira</taxon>
    </lineage>
</organism>
<reference evidence="2" key="1">
    <citation type="submission" date="2022-09" db="EMBL/GenBank/DDBJ databases">
        <title>Aureispira anguillicida sp. nov., isolated from Leptocephalus of Japanese eel Anguilla japonica.</title>
        <authorList>
            <person name="Yuasa K."/>
            <person name="Mekata T."/>
            <person name="Ikunari K."/>
        </authorList>
    </citation>
    <scope>NUCLEOTIDE SEQUENCE</scope>
    <source>
        <strain evidence="2">EL160426</strain>
    </source>
</reference>
<evidence type="ECO:0000313" key="2">
    <source>
        <dbReference type="EMBL" id="BDS15018.1"/>
    </source>
</evidence>
<dbReference type="Proteomes" id="UP001060919">
    <property type="component" value="Chromosome"/>
</dbReference>
<dbReference type="RefSeq" id="WP_264790209.1">
    <property type="nucleotide sequence ID" value="NZ_AP026867.1"/>
</dbReference>
<keyword evidence="1" id="KW-0732">Signal</keyword>